<evidence type="ECO:0000256" key="1">
    <source>
        <dbReference type="SAM" id="Phobius"/>
    </source>
</evidence>
<keyword evidence="3" id="KW-1185">Reference proteome</keyword>
<keyword evidence="1" id="KW-1133">Transmembrane helix</keyword>
<dbReference type="RefSeq" id="WP_377773781.1">
    <property type="nucleotide sequence ID" value="NZ_JBHUHO010000033.1"/>
</dbReference>
<dbReference type="InterPro" id="IPR009526">
    <property type="entry name" value="DUF1146"/>
</dbReference>
<protein>
    <submittedName>
        <fullName evidence="2">DUF1146 domain-containing protein</fullName>
    </submittedName>
</protein>
<proteinExistence type="predicted"/>
<reference evidence="3" key="1">
    <citation type="journal article" date="2019" name="Int. J. Syst. Evol. Microbiol.">
        <title>The Global Catalogue of Microorganisms (GCM) 10K type strain sequencing project: providing services to taxonomists for standard genome sequencing and annotation.</title>
        <authorList>
            <consortium name="The Broad Institute Genomics Platform"/>
            <consortium name="The Broad Institute Genome Sequencing Center for Infectious Disease"/>
            <person name="Wu L."/>
            <person name="Ma J."/>
        </authorList>
    </citation>
    <scope>NUCLEOTIDE SEQUENCE [LARGE SCALE GENOMIC DNA]</scope>
    <source>
        <strain evidence="3">GH52</strain>
    </source>
</reference>
<dbReference type="Proteomes" id="UP001597362">
    <property type="component" value="Unassembled WGS sequence"/>
</dbReference>
<keyword evidence="1" id="KW-0812">Transmembrane</keyword>
<feature type="transmembrane region" description="Helical" evidence="1">
    <location>
        <begin position="47"/>
        <end position="67"/>
    </location>
</feature>
<evidence type="ECO:0000313" key="3">
    <source>
        <dbReference type="Proteomes" id="UP001597362"/>
    </source>
</evidence>
<dbReference type="Pfam" id="PF06612">
    <property type="entry name" value="DUF1146"/>
    <property type="match status" value="1"/>
</dbReference>
<accession>A0ABW4YMZ6</accession>
<name>A0ABW4YMZ6_9BACL</name>
<gene>
    <name evidence="2" type="ORF">ACFSJH_14970</name>
</gene>
<sequence length="78" mass="9103">MEHGSAVAGLFAITVNLLSIVFIWVLLQDFKWDRIFHRPRGVKSRMFQVVAAVIIGHLFSQFILQYWDYTSMLKGFLQ</sequence>
<organism evidence="2 3">
    <name type="scientific">Paenibacillus yanchengensis</name>
    <dbReference type="NCBI Taxonomy" id="2035833"/>
    <lineage>
        <taxon>Bacteria</taxon>
        <taxon>Bacillati</taxon>
        <taxon>Bacillota</taxon>
        <taxon>Bacilli</taxon>
        <taxon>Bacillales</taxon>
        <taxon>Paenibacillaceae</taxon>
        <taxon>Paenibacillus</taxon>
    </lineage>
</organism>
<dbReference type="EMBL" id="JBHUHO010000033">
    <property type="protein sequence ID" value="MFD2117030.1"/>
    <property type="molecule type" value="Genomic_DNA"/>
</dbReference>
<comment type="caution">
    <text evidence="2">The sequence shown here is derived from an EMBL/GenBank/DDBJ whole genome shotgun (WGS) entry which is preliminary data.</text>
</comment>
<keyword evidence="1" id="KW-0472">Membrane</keyword>
<feature type="transmembrane region" description="Helical" evidence="1">
    <location>
        <begin position="6"/>
        <end position="27"/>
    </location>
</feature>
<evidence type="ECO:0000313" key="2">
    <source>
        <dbReference type="EMBL" id="MFD2117030.1"/>
    </source>
</evidence>